<keyword evidence="2" id="KW-1185">Reference proteome</keyword>
<comment type="caution">
    <text evidence="1">The sequence shown here is derived from an EMBL/GenBank/DDBJ whole genome shotgun (WGS) entry which is preliminary data.</text>
</comment>
<protein>
    <submittedName>
        <fullName evidence="1">Uncharacterized protein</fullName>
    </submittedName>
</protein>
<reference evidence="1" key="1">
    <citation type="submission" date="2022-10" db="EMBL/GenBank/DDBJ databases">
        <title>Culturing micro-colonial fungi from biological soil crusts in the Mojave desert and describing Neophaeococcomyces mojavensis, and introducing the new genera and species Taxawa tesnikishii.</title>
        <authorList>
            <person name="Kurbessoian T."/>
            <person name="Stajich J.E."/>
        </authorList>
    </citation>
    <scope>NUCLEOTIDE SEQUENCE</scope>
    <source>
        <strain evidence="1">JES_112</strain>
    </source>
</reference>
<evidence type="ECO:0000313" key="1">
    <source>
        <dbReference type="EMBL" id="KAJ9658183.1"/>
    </source>
</evidence>
<name>A0ACC3AAA7_9EURO</name>
<evidence type="ECO:0000313" key="2">
    <source>
        <dbReference type="Proteomes" id="UP001172386"/>
    </source>
</evidence>
<accession>A0ACC3AAA7</accession>
<dbReference type="EMBL" id="JAPDRQ010000054">
    <property type="protein sequence ID" value="KAJ9658183.1"/>
    <property type="molecule type" value="Genomic_DNA"/>
</dbReference>
<sequence length="493" mass="56124">MNMRTCSYNATADIREAHFKAARPFGTGSLEADCMTAFRTLQKMIYNGDLFKKDETDFLLSLKIVFDTEIRYLKTAYVANAAPPRLGQPPAPSEILLGERSMEVDRTFTGMLALYWIYHRDYAGFTRNQSKSSKLTESSFEQLCAFFHRQLDNFNDSRKVMLLITLQVTNDLGKSDELKQLFIESGARDGNINHDMLLYQVLEYHSELIPSINCLEQKDLLRELIRLGSEYNPGQLVQGESMPALLEVLHEVDLKVEDLCLKFMENFLDISGALGHIDHDGSSIMTDPVFKAYNHARQISEDVLLGGSTDKAWKDVLNMRLRILQDVLWKGADSWSVYTNSEHRTKARLLCMGRAAKADVANLIVQAFDHYLDEDTQNLLIIGLNEHGTVKDPAVLPTYMPEMFSLVFKAVAKSDRETKLEALAAIMRYLARVLRLSEEDRQHIRSGVIVVERDVKQILKPIIESEEFVVSPWLVLNEGTELPGMQVAREVRF</sequence>
<proteinExistence type="predicted"/>
<gene>
    <name evidence="1" type="ORF">H2198_003888</name>
</gene>
<dbReference type="Proteomes" id="UP001172386">
    <property type="component" value="Unassembled WGS sequence"/>
</dbReference>
<organism evidence="1 2">
    <name type="scientific">Neophaeococcomyces mojaviensis</name>
    <dbReference type="NCBI Taxonomy" id="3383035"/>
    <lineage>
        <taxon>Eukaryota</taxon>
        <taxon>Fungi</taxon>
        <taxon>Dikarya</taxon>
        <taxon>Ascomycota</taxon>
        <taxon>Pezizomycotina</taxon>
        <taxon>Eurotiomycetes</taxon>
        <taxon>Chaetothyriomycetidae</taxon>
        <taxon>Chaetothyriales</taxon>
        <taxon>Chaetothyriales incertae sedis</taxon>
        <taxon>Neophaeococcomyces</taxon>
    </lineage>
</organism>